<dbReference type="Gene3D" id="3.40.640.10">
    <property type="entry name" value="Type I PLP-dependent aspartate aminotransferase-like (Major domain)"/>
    <property type="match status" value="1"/>
</dbReference>
<dbReference type="Gene3D" id="3.90.1150.10">
    <property type="entry name" value="Aspartate Aminotransferase, domain 1"/>
    <property type="match status" value="1"/>
</dbReference>
<dbReference type="SUPFAM" id="SSF53383">
    <property type="entry name" value="PLP-dependent transferases"/>
    <property type="match status" value="1"/>
</dbReference>
<dbReference type="InterPro" id="IPR010111">
    <property type="entry name" value="Kynureninase"/>
</dbReference>
<dbReference type="InterPro" id="IPR015422">
    <property type="entry name" value="PyrdxlP-dep_Trfase_small"/>
</dbReference>
<sequence>MVTFEGVTDYGRDYAMHLDNQDRLGHLRKEFIIPTKADLKSKTLAHLASNSEDGDQPCIYFCGNSLGLQPRRTSERITSHLISWAKKGVYGHFTPHEDTNLPPYLHVDDLAARLMAPLVGALPEEVAVMQTLTANLHLMMASFYRPTRSKFKIILEGKAFPSDHYAVESQIRHHGFDPKEAMILIEPESSESPTISTSHIQSMIADHASSTALILLPGVQYYTGQYLDIERITAYAHDLDLLIGWDLAHAVGNVPLQLDEWNVDFAVWCNYKYVNSGPGVIGGLFVHSRHGEVESSTRRKGSAAFRPRLSGWWGGDKSIRFEMGSEFVPRPGAAGFQLSNPSALDLTAIIASLEIFALTSMVAMRNKSISLTGYLEDLLLHAPATATYDNDCLPYQIITPSKSGERGAQLSLLLKPGLLENVMKALEDVGVVVDERKPNVIRVAPAPLYNTFTEVWDFVHIFVAACLKAQMGESNGSQEVMAFKGQKEKGWAQIK</sequence>
<dbReference type="InterPro" id="IPR015424">
    <property type="entry name" value="PyrdxlP-dep_Trfase"/>
</dbReference>
<dbReference type="Pfam" id="PF22580">
    <property type="entry name" value="KYNU_C"/>
    <property type="match status" value="1"/>
</dbReference>
<dbReference type="InterPro" id="IPR000192">
    <property type="entry name" value="Aminotrans_V_dom"/>
</dbReference>
<feature type="domain" description="Aminotransferase class V" evidence="6">
    <location>
        <begin position="191"/>
        <end position="333"/>
    </location>
</feature>
<feature type="modified residue" description="N6-(pyridoxal phosphate)lysine" evidence="4">
    <location>
        <position position="272"/>
    </location>
</feature>
<protein>
    <recommendedName>
        <fullName evidence="4 5">Kynureninase</fullName>
        <ecNumber evidence="4 5">3.7.1.3</ecNumber>
    </recommendedName>
    <alternativeName>
        <fullName evidence="4">Biosynthesis of nicotinic acid protein 5</fullName>
    </alternativeName>
    <alternativeName>
        <fullName evidence="4">L-kynurenine hydrolase</fullName>
    </alternativeName>
</protein>
<comment type="catalytic activity">
    <reaction evidence="4 5">
        <text>L-kynurenine + H2O = anthranilate + L-alanine + H(+)</text>
        <dbReference type="Rhea" id="RHEA:16813"/>
        <dbReference type="ChEBI" id="CHEBI:15377"/>
        <dbReference type="ChEBI" id="CHEBI:15378"/>
        <dbReference type="ChEBI" id="CHEBI:16567"/>
        <dbReference type="ChEBI" id="CHEBI:57959"/>
        <dbReference type="ChEBI" id="CHEBI:57972"/>
        <dbReference type="EC" id="3.7.1.3"/>
    </reaction>
</comment>
<evidence type="ECO:0000313" key="8">
    <source>
        <dbReference type="Proteomes" id="UP001590950"/>
    </source>
</evidence>
<dbReference type="PANTHER" id="PTHR14084:SF0">
    <property type="entry name" value="KYNURENINASE"/>
    <property type="match status" value="1"/>
</dbReference>
<evidence type="ECO:0000256" key="3">
    <source>
        <dbReference type="ARBA" id="ARBA00022898"/>
    </source>
</evidence>
<evidence type="ECO:0000259" key="6">
    <source>
        <dbReference type="Pfam" id="PF00266"/>
    </source>
</evidence>
<gene>
    <name evidence="4" type="primary">BNA5</name>
    <name evidence="7" type="ORF">N7G274_000540</name>
</gene>
<keyword evidence="4 5" id="KW-0963">Cytoplasm</keyword>
<dbReference type="EC" id="3.7.1.3" evidence="4 5"/>
<keyword evidence="2 4" id="KW-0378">Hydrolase</keyword>
<proteinExistence type="inferred from homology"/>
<organism evidence="7 8">
    <name type="scientific">Stereocaulon virgatum</name>
    <dbReference type="NCBI Taxonomy" id="373712"/>
    <lineage>
        <taxon>Eukaryota</taxon>
        <taxon>Fungi</taxon>
        <taxon>Dikarya</taxon>
        <taxon>Ascomycota</taxon>
        <taxon>Pezizomycotina</taxon>
        <taxon>Lecanoromycetes</taxon>
        <taxon>OSLEUM clade</taxon>
        <taxon>Lecanoromycetidae</taxon>
        <taxon>Lecanorales</taxon>
        <taxon>Lecanorineae</taxon>
        <taxon>Stereocaulaceae</taxon>
        <taxon>Stereocaulon</taxon>
    </lineage>
</organism>
<comment type="pathway">
    <text evidence="4 5">Amino-acid degradation; L-kynurenine degradation; L-alanine and anthranilate from L-kynurenine: step 1/1.</text>
</comment>
<dbReference type="Proteomes" id="UP001590950">
    <property type="component" value="Unassembled WGS sequence"/>
</dbReference>
<comment type="caution">
    <text evidence="4">Lacks conserved residue(s) required for the propagation of feature annotation.</text>
</comment>
<feature type="binding site" evidence="4">
    <location>
        <position position="312"/>
    </location>
    <ligand>
        <name>pyridoxal 5'-phosphate</name>
        <dbReference type="ChEBI" id="CHEBI:597326"/>
    </ligand>
</feature>
<feature type="binding site" evidence="4">
    <location>
        <position position="340"/>
    </location>
    <ligand>
        <name>pyridoxal 5'-phosphate</name>
        <dbReference type="ChEBI" id="CHEBI:597326"/>
    </ligand>
</feature>
<comment type="pathway">
    <text evidence="4 5">Cofactor biosynthesis; NAD(+) biosynthesis; quinolinate from L-kynurenine: step 2/3.</text>
</comment>
<evidence type="ECO:0000256" key="1">
    <source>
        <dbReference type="ARBA" id="ARBA00022642"/>
    </source>
</evidence>
<feature type="binding site" evidence="4">
    <location>
        <position position="133"/>
    </location>
    <ligand>
        <name>pyridoxal 5'-phosphate</name>
        <dbReference type="ChEBI" id="CHEBI:597326"/>
    </ligand>
</feature>
<evidence type="ECO:0000256" key="4">
    <source>
        <dbReference type="HAMAP-Rule" id="MF_03017"/>
    </source>
</evidence>
<comment type="caution">
    <text evidence="7">The sequence shown here is derived from an EMBL/GenBank/DDBJ whole genome shotgun (WGS) entry which is preliminary data.</text>
</comment>
<comment type="subunit">
    <text evidence="4 5">Homodimer.</text>
</comment>
<comment type="function">
    <text evidence="4 5">Catalyzes the cleavage of L-kynurenine (L-Kyn) and L-3-hydroxykynurenine (L-3OHKyn) into anthranilic acid (AA) and 3-hydroxyanthranilic acid (3-OHAA), respectively.</text>
</comment>
<dbReference type="InterPro" id="IPR015421">
    <property type="entry name" value="PyrdxlP-dep_Trfase_major"/>
</dbReference>
<name>A0ABR4ASG1_9LECA</name>
<accession>A0ABR4ASG1</accession>
<dbReference type="Pfam" id="PF00266">
    <property type="entry name" value="Aminotran_5"/>
    <property type="match status" value="1"/>
</dbReference>
<keyword evidence="1 4" id="KW-0662">Pyridine nucleotide biosynthesis</keyword>
<feature type="binding site" evidence="4">
    <location>
        <position position="249"/>
    </location>
    <ligand>
        <name>pyridoxal 5'-phosphate</name>
        <dbReference type="ChEBI" id="CHEBI:597326"/>
    </ligand>
</feature>
<feature type="binding site" evidence="4">
    <location>
        <position position="132"/>
    </location>
    <ligand>
        <name>pyridoxal 5'-phosphate</name>
        <dbReference type="ChEBI" id="CHEBI:597326"/>
    </ligand>
</feature>
<feature type="binding site" evidence="4">
    <location>
        <position position="271"/>
    </location>
    <ligand>
        <name>pyridoxal 5'-phosphate</name>
        <dbReference type="ChEBI" id="CHEBI:597326"/>
    </ligand>
</feature>
<evidence type="ECO:0000256" key="5">
    <source>
        <dbReference type="PIRNR" id="PIRNR038800"/>
    </source>
</evidence>
<keyword evidence="8" id="KW-1185">Reference proteome</keyword>
<dbReference type="NCBIfam" id="TIGR01814">
    <property type="entry name" value="kynureninase"/>
    <property type="match status" value="1"/>
</dbReference>
<dbReference type="HAMAP" id="MF_01970">
    <property type="entry name" value="Kynureninase"/>
    <property type="match status" value="1"/>
</dbReference>
<reference evidence="7 8" key="1">
    <citation type="submission" date="2024-09" db="EMBL/GenBank/DDBJ databases">
        <title>Rethinking Asexuality: The Enigmatic Case of Functional Sexual Genes in Lepraria (Stereocaulaceae).</title>
        <authorList>
            <person name="Doellman M."/>
            <person name="Sun Y."/>
            <person name="Barcenas-Pena A."/>
            <person name="Lumbsch H.T."/>
            <person name="Grewe F."/>
        </authorList>
    </citation>
    <scope>NUCLEOTIDE SEQUENCE [LARGE SCALE GENOMIC DNA]</scope>
    <source>
        <strain evidence="7 8">Mercado 3170</strain>
    </source>
</reference>
<dbReference type="PIRSF" id="PIRSF038800">
    <property type="entry name" value="KYNU"/>
    <property type="match status" value="1"/>
</dbReference>
<dbReference type="PANTHER" id="PTHR14084">
    <property type="entry name" value="KYNURENINASE"/>
    <property type="match status" value="1"/>
</dbReference>
<evidence type="ECO:0000313" key="7">
    <source>
        <dbReference type="EMBL" id="KAL2048628.1"/>
    </source>
</evidence>
<comment type="catalytic activity">
    <reaction evidence="5">
        <text>3-hydroxy-L-kynurenine + H2O = 3-hydroxyanthranilate + L-alanine + H(+)</text>
        <dbReference type="Rhea" id="RHEA:25143"/>
        <dbReference type="ChEBI" id="CHEBI:15377"/>
        <dbReference type="ChEBI" id="CHEBI:15378"/>
        <dbReference type="ChEBI" id="CHEBI:36559"/>
        <dbReference type="ChEBI" id="CHEBI:57972"/>
        <dbReference type="ChEBI" id="CHEBI:58125"/>
        <dbReference type="EC" id="3.7.1.3"/>
    </reaction>
</comment>
<comment type="similarity">
    <text evidence="4 5">Belongs to the kynureninase family.</text>
</comment>
<evidence type="ECO:0000256" key="2">
    <source>
        <dbReference type="ARBA" id="ARBA00022801"/>
    </source>
</evidence>
<comment type="cofactor">
    <cofactor evidence="4 5">
        <name>pyridoxal 5'-phosphate</name>
        <dbReference type="ChEBI" id="CHEBI:597326"/>
    </cofactor>
</comment>
<comment type="subcellular location">
    <subcellularLocation>
        <location evidence="4 5">Cytoplasm</location>
    </subcellularLocation>
</comment>
<dbReference type="EMBL" id="JBEFKJ010000001">
    <property type="protein sequence ID" value="KAL2048628.1"/>
    <property type="molecule type" value="Genomic_DNA"/>
</dbReference>
<feature type="binding site" evidence="4">
    <location>
        <position position="246"/>
    </location>
    <ligand>
        <name>pyridoxal 5'-phosphate</name>
        <dbReference type="ChEBI" id="CHEBI:597326"/>
    </ligand>
</feature>
<feature type="binding site" evidence="4">
    <location>
        <begin position="160"/>
        <end position="163"/>
    </location>
    <ligand>
        <name>pyridoxal 5'-phosphate</name>
        <dbReference type="ChEBI" id="CHEBI:597326"/>
    </ligand>
</feature>
<keyword evidence="3 4" id="KW-0663">Pyridoxal phosphate</keyword>